<keyword evidence="3" id="KW-1185">Reference proteome</keyword>
<evidence type="ECO:0000313" key="2">
    <source>
        <dbReference type="EMBL" id="USS87529.1"/>
    </source>
</evidence>
<keyword evidence="1" id="KW-0472">Membrane</keyword>
<dbReference type="RefSeq" id="WP_252796827.1">
    <property type="nucleotide sequence ID" value="NZ_CP097118.1"/>
</dbReference>
<feature type="transmembrane region" description="Helical" evidence="1">
    <location>
        <begin position="6"/>
        <end position="21"/>
    </location>
</feature>
<accession>A0ABY5BUV3</accession>
<evidence type="ECO:0000256" key="1">
    <source>
        <dbReference type="SAM" id="Phobius"/>
    </source>
</evidence>
<sequence length="96" mass="10949">MGFWIFLGIVIILMLLEEFVLTDTKYFWIGGIIPLIGTIGIIAVMIVTHSYSMSDLFHALIGIFVLLIFWGTGDDRHRKKVKRAEAERLAHDAKDE</sequence>
<dbReference type="EMBL" id="CP097118">
    <property type="protein sequence ID" value="USS87529.1"/>
    <property type="molecule type" value="Genomic_DNA"/>
</dbReference>
<keyword evidence="1" id="KW-0812">Transmembrane</keyword>
<evidence type="ECO:0000313" key="3">
    <source>
        <dbReference type="Proteomes" id="UP001057025"/>
    </source>
</evidence>
<feature type="transmembrane region" description="Helical" evidence="1">
    <location>
        <begin position="28"/>
        <end position="50"/>
    </location>
</feature>
<protein>
    <submittedName>
        <fullName evidence="2">GlpM family protein</fullName>
    </submittedName>
</protein>
<gene>
    <name evidence="2" type="ORF">M3M39_05250</name>
</gene>
<organism evidence="2 3">
    <name type="scientific">Fructilactobacillus hinvesii</name>
    <dbReference type="NCBI Taxonomy" id="2940300"/>
    <lineage>
        <taxon>Bacteria</taxon>
        <taxon>Bacillati</taxon>
        <taxon>Bacillota</taxon>
        <taxon>Bacilli</taxon>
        <taxon>Lactobacillales</taxon>
        <taxon>Lactobacillaceae</taxon>
        <taxon>Fructilactobacillus</taxon>
    </lineage>
</organism>
<reference evidence="2" key="1">
    <citation type="submission" date="2022-05" db="EMBL/GenBank/DDBJ databases">
        <authorList>
            <person name="Oliphant S.A."/>
            <person name="Watson-Haigh N.S."/>
            <person name="Sumby K.M."/>
            <person name="Gardner J.M."/>
            <person name="Jiranek V."/>
        </authorList>
    </citation>
    <scope>NUCLEOTIDE SEQUENCE</scope>
    <source>
        <strain evidence="2">KI11_C11</strain>
    </source>
</reference>
<name>A0ABY5BUV3_9LACO</name>
<dbReference type="Proteomes" id="UP001057025">
    <property type="component" value="Chromosome"/>
</dbReference>
<feature type="transmembrane region" description="Helical" evidence="1">
    <location>
        <begin position="56"/>
        <end position="73"/>
    </location>
</feature>
<keyword evidence="1" id="KW-1133">Transmembrane helix</keyword>
<proteinExistence type="predicted"/>